<reference evidence="2" key="1">
    <citation type="submission" date="2020-10" db="EMBL/GenBank/DDBJ databases">
        <title>Sequencing the genomes of 1000 actinobacteria strains.</title>
        <authorList>
            <person name="Klenk H.-P."/>
        </authorList>
    </citation>
    <scope>NUCLEOTIDE SEQUENCE</scope>
    <source>
        <strain evidence="2">DSM 46832</strain>
    </source>
</reference>
<feature type="transmembrane region" description="Helical" evidence="1">
    <location>
        <begin position="77"/>
        <end position="99"/>
    </location>
</feature>
<proteinExistence type="predicted"/>
<feature type="transmembrane region" description="Helical" evidence="1">
    <location>
        <begin position="43"/>
        <end position="65"/>
    </location>
</feature>
<accession>A0A927R148</accession>
<comment type="caution">
    <text evidence="2">The sequence shown here is derived from an EMBL/GenBank/DDBJ whole genome shotgun (WGS) entry which is preliminary data.</text>
</comment>
<feature type="transmembrane region" description="Helical" evidence="1">
    <location>
        <begin position="105"/>
        <end position="125"/>
    </location>
</feature>
<organism evidence="2 3">
    <name type="scientific">Plantactinospora soyae</name>
    <dbReference type="NCBI Taxonomy" id="1544732"/>
    <lineage>
        <taxon>Bacteria</taxon>
        <taxon>Bacillati</taxon>
        <taxon>Actinomycetota</taxon>
        <taxon>Actinomycetes</taxon>
        <taxon>Micromonosporales</taxon>
        <taxon>Micromonosporaceae</taxon>
        <taxon>Plantactinospora</taxon>
    </lineage>
</organism>
<name>A0A927R148_9ACTN</name>
<dbReference type="EMBL" id="JADBEB010000001">
    <property type="protein sequence ID" value="MBE1490952.1"/>
    <property type="molecule type" value="Genomic_DNA"/>
</dbReference>
<evidence type="ECO:0000256" key="1">
    <source>
        <dbReference type="SAM" id="Phobius"/>
    </source>
</evidence>
<protein>
    <submittedName>
        <fullName evidence="2">Uncharacterized protein</fullName>
    </submittedName>
</protein>
<keyword evidence="3" id="KW-1185">Reference proteome</keyword>
<sequence length="128" mass="13326">MTTVALVLTLSILAGLALMQILLISGLPLGNYGWGGQHPVLPPRLRVASAVAILLYAGFAVLVMGRAGILPGRGTRLVIVATWVLFAYSAVSIVMNAISRSRQERIVQTPVSVLLTVGVLIIAAGPTA</sequence>
<dbReference type="AlphaFoldDB" id="A0A927R148"/>
<keyword evidence="1" id="KW-0812">Transmembrane</keyword>
<evidence type="ECO:0000313" key="2">
    <source>
        <dbReference type="EMBL" id="MBE1490952.1"/>
    </source>
</evidence>
<keyword evidence="1" id="KW-1133">Transmembrane helix</keyword>
<evidence type="ECO:0000313" key="3">
    <source>
        <dbReference type="Proteomes" id="UP000649753"/>
    </source>
</evidence>
<keyword evidence="1" id="KW-0472">Membrane</keyword>
<dbReference type="Proteomes" id="UP000649753">
    <property type="component" value="Unassembled WGS sequence"/>
</dbReference>
<dbReference type="RefSeq" id="WP_192770138.1">
    <property type="nucleotide sequence ID" value="NZ_JADBEB010000001.1"/>
</dbReference>
<gene>
    <name evidence="2" type="ORF">H4W31_006590</name>
</gene>